<protein>
    <submittedName>
        <fullName evidence="1">Uncharacterized protein</fullName>
    </submittedName>
</protein>
<dbReference type="AlphaFoldDB" id="A0A8X6LJR9"/>
<keyword evidence="2" id="KW-1185">Reference proteome</keyword>
<dbReference type="EMBL" id="BMAO01036837">
    <property type="protein sequence ID" value="GFR13346.1"/>
    <property type="molecule type" value="Genomic_DNA"/>
</dbReference>
<proteinExistence type="predicted"/>
<reference evidence="1" key="1">
    <citation type="submission" date="2020-07" db="EMBL/GenBank/DDBJ databases">
        <title>Multicomponent nature underlies the extraordinary mechanical properties of spider dragline silk.</title>
        <authorList>
            <person name="Kono N."/>
            <person name="Nakamura H."/>
            <person name="Mori M."/>
            <person name="Yoshida Y."/>
            <person name="Ohtoshi R."/>
            <person name="Malay A.D."/>
            <person name="Moran D.A.P."/>
            <person name="Tomita M."/>
            <person name="Numata K."/>
            <person name="Arakawa K."/>
        </authorList>
    </citation>
    <scope>NUCLEOTIDE SEQUENCE</scope>
</reference>
<gene>
    <name evidence="1" type="ORF">TNCT_348521</name>
</gene>
<evidence type="ECO:0000313" key="1">
    <source>
        <dbReference type="EMBL" id="GFR13346.1"/>
    </source>
</evidence>
<comment type="caution">
    <text evidence="1">The sequence shown here is derived from an EMBL/GenBank/DDBJ whole genome shotgun (WGS) entry which is preliminary data.</text>
</comment>
<accession>A0A8X6LJR9</accession>
<organism evidence="1 2">
    <name type="scientific">Trichonephila clavata</name>
    <name type="common">Joro spider</name>
    <name type="synonym">Nephila clavata</name>
    <dbReference type="NCBI Taxonomy" id="2740835"/>
    <lineage>
        <taxon>Eukaryota</taxon>
        <taxon>Metazoa</taxon>
        <taxon>Ecdysozoa</taxon>
        <taxon>Arthropoda</taxon>
        <taxon>Chelicerata</taxon>
        <taxon>Arachnida</taxon>
        <taxon>Araneae</taxon>
        <taxon>Araneomorphae</taxon>
        <taxon>Entelegynae</taxon>
        <taxon>Araneoidea</taxon>
        <taxon>Nephilidae</taxon>
        <taxon>Trichonephila</taxon>
    </lineage>
</organism>
<dbReference type="Proteomes" id="UP000887116">
    <property type="component" value="Unassembled WGS sequence"/>
</dbReference>
<name>A0A8X6LJR9_TRICU</name>
<sequence>MAFRLESMDLIFPVHLFFSRKHILPVAVGNLIEYFVLDESVSQILYQVSIQGMNVVILKYSSFDVVCGFAQDFCRDVTLGA</sequence>
<evidence type="ECO:0000313" key="2">
    <source>
        <dbReference type="Proteomes" id="UP000887116"/>
    </source>
</evidence>